<dbReference type="GO" id="GO:0071500">
    <property type="term" value="P:cellular response to nitrosative stress"/>
    <property type="evidence" value="ECO:0007669"/>
    <property type="project" value="TreeGrafter"/>
</dbReference>
<dbReference type="SUPFAM" id="SSF52343">
    <property type="entry name" value="Ferredoxin reductase-like, C-terminal NADP-linked domain"/>
    <property type="match status" value="1"/>
</dbReference>
<keyword evidence="9 17" id="KW-0274">FAD</keyword>
<dbReference type="CDD" id="cd14781">
    <property type="entry name" value="FHb-globin_1"/>
    <property type="match status" value="1"/>
</dbReference>
<feature type="active site" description="Charge relay system" evidence="17">
    <location>
        <position position="143"/>
    </location>
</feature>
<evidence type="ECO:0000256" key="12">
    <source>
        <dbReference type="ARBA" id="ARBA00023004"/>
    </source>
</evidence>
<dbReference type="HAMAP" id="MF_01252">
    <property type="entry name" value="Hmp"/>
    <property type="match status" value="1"/>
</dbReference>
<dbReference type="FunFam" id="1.10.490.10:FF:000003">
    <property type="entry name" value="Flavohemoprotein"/>
    <property type="match status" value="1"/>
</dbReference>
<keyword evidence="5 17" id="KW-0349">Heme</keyword>
<evidence type="ECO:0000256" key="6">
    <source>
        <dbReference type="ARBA" id="ARBA00022621"/>
    </source>
</evidence>
<comment type="function">
    <text evidence="14 17">Is involved in NO detoxification in an aerobic process, termed nitric oxide dioxygenase (NOD) reaction that utilizes O(2) and NAD(P)H to convert NO to nitrate, which protects the bacterium from various noxious nitrogen compounds. Therefore, plays a central role in the inducible response to nitrosative stress.</text>
</comment>
<evidence type="ECO:0000256" key="8">
    <source>
        <dbReference type="ARBA" id="ARBA00022723"/>
    </source>
</evidence>
<evidence type="ECO:0000256" key="15">
    <source>
        <dbReference type="ARBA" id="ARBA00048649"/>
    </source>
</evidence>
<dbReference type="Gene3D" id="3.40.50.80">
    <property type="entry name" value="Nucleotide-binding domain of ferredoxin-NADP reductase (FNR) module"/>
    <property type="match status" value="1"/>
</dbReference>
<keyword evidence="12 17" id="KW-0408">Iron</keyword>
<comment type="cofactor">
    <cofactor evidence="17">
        <name>FAD</name>
        <dbReference type="ChEBI" id="CHEBI:57692"/>
    </cofactor>
    <text evidence="17">Binds 1 FAD per subunit.</text>
</comment>
<dbReference type="SUPFAM" id="SSF46458">
    <property type="entry name" value="Globin-like"/>
    <property type="match status" value="1"/>
</dbReference>
<keyword evidence="10 17" id="KW-0521">NADP</keyword>
<keyword evidence="7 17" id="KW-0285">Flavoprotein</keyword>
<feature type="domain" description="Globin" evidence="18">
    <location>
        <begin position="8"/>
        <end position="144"/>
    </location>
</feature>
<feature type="site" description="Involved in heme-bound ligand stabilization and O-O bond activation" evidence="17">
    <location>
        <position position="36"/>
    </location>
</feature>
<dbReference type="GO" id="GO:0019825">
    <property type="term" value="F:oxygen binding"/>
    <property type="evidence" value="ECO:0007669"/>
    <property type="project" value="InterPro"/>
</dbReference>
<evidence type="ECO:0000256" key="4">
    <source>
        <dbReference type="ARBA" id="ARBA00022575"/>
    </source>
</evidence>
<keyword evidence="3 17" id="KW-0813">Transport</keyword>
<dbReference type="EMBL" id="DOEK01000004">
    <property type="protein sequence ID" value="HBP28279.1"/>
    <property type="molecule type" value="Genomic_DNA"/>
</dbReference>
<feature type="binding site" evidence="17">
    <location>
        <begin position="276"/>
        <end position="281"/>
    </location>
    <ligand>
        <name>NADP(+)</name>
        <dbReference type="ChEBI" id="CHEBI:58349"/>
    </ligand>
</feature>
<feature type="active site" description="Charge relay system" evidence="17">
    <location>
        <position position="101"/>
    </location>
</feature>
<dbReference type="GO" id="GO:0071949">
    <property type="term" value="F:FAD binding"/>
    <property type="evidence" value="ECO:0007669"/>
    <property type="project" value="InterPro"/>
</dbReference>
<evidence type="ECO:0000259" key="18">
    <source>
        <dbReference type="PROSITE" id="PS01033"/>
    </source>
</evidence>
<feature type="domain" description="FAD-binding FR-type" evidence="19">
    <location>
        <begin position="158"/>
        <end position="263"/>
    </location>
</feature>
<evidence type="ECO:0000256" key="7">
    <source>
        <dbReference type="ARBA" id="ARBA00022630"/>
    </source>
</evidence>
<dbReference type="InterPro" id="IPR017938">
    <property type="entry name" value="Riboflavin_synthase-like_b-brl"/>
</dbReference>
<evidence type="ECO:0000256" key="10">
    <source>
        <dbReference type="ARBA" id="ARBA00022857"/>
    </source>
</evidence>
<comment type="similarity">
    <text evidence="2 17">Belongs to the globin family. Two-domain flavohemoproteins subfamily.</text>
</comment>
<dbReference type="GO" id="GO:0009636">
    <property type="term" value="P:response to toxic substance"/>
    <property type="evidence" value="ECO:0007669"/>
    <property type="project" value="UniProtKB-KW"/>
</dbReference>
<dbReference type="GO" id="GO:0005344">
    <property type="term" value="F:oxygen carrier activity"/>
    <property type="evidence" value="ECO:0007669"/>
    <property type="project" value="UniProtKB-UniRule"/>
</dbReference>
<feature type="region of interest" description="Reductase" evidence="17">
    <location>
        <begin position="155"/>
        <end position="407"/>
    </location>
</feature>
<evidence type="ECO:0000313" key="20">
    <source>
        <dbReference type="EMBL" id="HBP28279.1"/>
    </source>
</evidence>
<dbReference type="InterPro" id="IPR039261">
    <property type="entry name" value="FNR_nucleotide-bd"/>
</dbReference>
<dbReference type="NCBIfam" id="NF009805">
    <property type="entry name" value="PRK13289.1"/>
    <property type="match status" value="1"/>
</dbReference>
<proteinExistence type="inferred from homology"/>
<dbReference type="Pfam" id="PF00175">
    <property type="entry name" value="NAD_binding_1"/>
    <property type="match status" value="1"/>
</dbReference>
<dbReference type="Gene3D" id="2.40.30.10">
    <property type="entry name" value="Translation factors"/>
    <property type="match status" value="1"/>
</dbReference>
<feature type="binding site" evidence="17">
    <location>
        <begin position="397"/>
        <end position="400"/>
    </location>
    <ligand>
        <name>FAD</name>
        <dbReference type="ChEBI" id="CHEBI:57692"/>
    </ligand>
</feature>
<feature type="binding site" description="proximal binding residue" evidence="17">
    <location>
        <position position="91"/>
    </location>
    <ligand>
        <name>heme b</name>
        <dbReference type="ChEBI" id="CHEBI:60344"/>
    </ligand>
    <ligandPart>
        <name>Fe</name>
        <dbReference type="ChEBI" id="CHEBI:18248"/>
    </ligandPart>
</feature>
<dbReference type="GO" id="GO:0008941">
    <property type="term" value="F:nitric oxide dioxygenase NAD(P)H activity"/>
    <property type="evidence" value="ECO:0007669"/>
    <property type="project" value="UniProtKB-UniRule"/>
</dbReference>
<dbReference type="GO" id="GO:0046210">
    <property type="term" value="P:nitric oxide catabolic process"/>
    <property type="evidence" value="ECO:0007669"/>
    <property type="project" value="TreeGrafter"/>
</dbReference>
<gene>
    <name evidence="17" type="primary">hmp</name>
    <name evidence="20" type="ORF">DD666_02550</name>
</gene>
<sequence>MSHPAVTSLDPDTTRIVKATVPALQTHGAAITAKMYERLFRDEHIRNLFNHANQANGQQINALAGAILAYAENIDNLGALLPAVERIAQKHVGFHILPEHYPYVATALLGAIKDVLGEAATDEILQAWGQAYWFLAGILQNRESALRDAIEQAPGGWTGWRDFVVSEKIRESSTITSFILRPVDGGPVIRHKPGQYITFRFNAPEQAGIKRNYSISCAPNGQYYRISVKRAEDSQGGSRFMHDHVQVGSTLEITPPAGDFYLPDSPERPVVLLSGGVGLTPMVSMLETIYQQHPQLHVHYVHSTMSSQTHAMGQHVQTLAHQLAHTQVSTFYSEPQAADQAGENHDVSGMISLDWLTRNTPLQDADYYICGPKEFMRVFVNGLAANGVPAERIHYEFFGPTDELLAA</sequence>
<keyword evidence="8 17" id="KW-0479">Metal-binding</keyword>
<dbReference type="FunFam" id="3.40.50.80:FF:000010">
    <property type="entry name" value="Flavohemoprotein"/>
    <property type="match status" value="1"/>
</dbReference>
<feature type="site" description="Influences the redox potential of the prosthetic heme and FAD groups" evidence="17">
    <location>
        <position position="396"/>
    </location>
</feature>
<name>A0A356LBT7_9BURK</name>
<evidence type="ECO:0000256" key="9">
    <source>
        <dbReference type="ARBA" id="ARBA00022827"/>
    </source>
</evidence>
<comment type="similarity">
    <text evidence="1 17">In the C-terminal section; belongs to the flavoprotein pyridine nucleotide cytochrome reductase family.</text>
</comment>
<evidence type="ECO:0000256" key="11">
    <source>
        <dbReference type="ARBA" id="ARBA00023002"/>
    </source>
</evidence>
<dbReference type="Gene3D" id="1.10.490.10">
    <property type="entry name" value="Globins"/>
    <property type="match status" value="1"/>
</dbReference>
<dbReference type="Proteomes" id="UP000264036">
    <property type="component" value="Unassembled WGS sequence"/>
</dbReference>
<dbReference type="PRINTS" id="PR00410">
    <property type="entry name" value="PHEHYDRXLASE"/>
</dbReference>
<evidence type="ECO:0000256" key="1">
    <source>
        <dbReference type="ARBA" id="ARBA00006401"/>
    </source>
</evidence>
<organism evidence="20 21">
    <name type="scientific">Advenella kashmirensis</name>
    <dbReference type="NCBI Taxonomy" id="310575"/>
    <lineage>
        <taxon>Bacteria</taxon>
        <taxon>Pseudomonadati</taxon>
        <taxon>Pseudomonadota</taxon>
        <taxon>Betaproteobacteria</taxon>
        <taxon>Burkholderiales</taxon>
        <taxon>Alcaligenaceae</taxon>
    </lineage>
</organism>
<evidence type="ECO:0000256" key="17">
    <source>
        <dbReference type="HAMAP-Rule" id="MF_01252"/>
    </source>
</evidence>
<evidence type="ECO:0000256" key="13">
    <source>
        <dbReference type="ARBA" id="ARBA00023027"/>
    </source>
</evidence>
<dbReference type="PANTHER" id="PTHR43396">
    <property type="entry name" value="FLAVOHEMOPROTEIN"/>
    <property type="match status" value="1"/>
</dbReference>
<evidence type="ECO:0000313" key="21">
    <source>
        <dbReference type="Proteomes" id="UP000264036"/>
    </source>
</evidence>
<evidence type="ECO:0000256" key="14">
    <source>
        <dbReference type="ARBA" id="ARBA00025094"/>
    </source>
</evidence>
<comment type="caution">
    <text evidence="20">The sequence shown here is derived from an EMBL/GenBank/DDBJ whole genome shotgun (WGS) entry which is preliminary data.</text>
</comment>
<dbReference type="PROSITE" id="PS51384">
    <property type="entry name" value="FAD_FR"/>
    <property type="match status" value="1"/>
</dbReference>
<evidence type="ECO:0000256" key="3">
    <source>
        <dbReference type="ARBA" id="ARBA00022448"/>
    </source>
</evidence>
<evidence type="ECO:0000256" key="16">
    <source>
        <dbReference type="ARBA" id="ARBA00049433"/>
    </source>
</evidence>
<reference evidence="20 21" key="1">
    <citation type="journal article" date="2018" name="Nat. Biotechnol.">
        <title>A standardized bacterial taxonomy based on genome phylogeny substantially revises the tree of life.</title>
        <authorList>
            <person name="Parks D.H."/>
            <person name="Chuvochina M."/>
            <person name="Waite D.W."/>
            <person name="Rinke C."/>
            <person name="Skarshewski A."/>
            <person name="Chaumeil P.A."/>
            <person name="Hugenholtz P."/>
        </authorList>
    </citation>
    <scope>NUCLEOTIDE SEQUENCE [LARGE SCALE GENOMIC DNA]</scope>
    <source>
        <strain evidence="20">UBA10707</strain>
    </source>
</reference>
<dbReference type="SUPFAM" id="SSF63380">
    <property type="entry name" value="Riboflavin synthase domain-like"/>
    <property type="match status" value="1"/>
</dbReference>
<evidence type="ECO:0000259" key="19">
    <source>
        <dbReference type="PROSITE" id="PS51384"/>
    </source>
</evidence>
<accession>A0A356LBT7</accession>
<dbReference type="EC" id="1.14.12.17" evidence="17"/>
<dbReference type="InterPro" id="IPR017927">
    <property type="entry name" value="FAD-bd_FR_type"/>
</dbReference>
<dbReference type="InterPro" id="IPR001433">
    <property type="entry name" value="OxRdtase_FAD/NAD-bd"/>
</dbReference>
<keyword evidence="6 17" id="KW-0561">Oxygen transport</keyword>
<dbReference type="InterPro" id="IPR000971">
    <property type="entry name" value="Globin"/>
</dbReference>
<feature type="binding site" evidence="17">
    <location>
        <position position="196"/>
    </location>
    <ligand>
        <name>FAD</name>
        <dbReference type="ChEBI" id="CHEBI:57692"/>
    </ligand>
</feature>
<keyword evidence="11 17" id="KW-0560">Oxidoreductase</keyword>
<dbReference type="InterPro" id="IPR009050">
    <property type="entry name" value="Globin-like_sf"/>
</dbReference>
<dbReference type="GO" id="GO:0046872">
    <property type="term" value="F:metal ion binding"/>
    <property type="evidence" value="ECO:0007669"/>
    <property type="project" value="UniProtKB-KW"/>
</dbReference>
<keyword evidence="4 17" id="KW-0216">Detoxification</keyword>
<comment type="catalytic activity">
    <reaction evidence="15 17">
        <text>2 nitric oxide + NADH + 2 O2 = 2 nitrate + NAD(+) + H(+)</text>
        <dbReference type="Rhea" id="RHEA:19469"/>
        <dbReference type="ChEBI" id="CHEBI:15378"/>
        <dbReference type="ChEBI" id="CHEBI:15379"/>
        <dbReference type="ChEBI" id="CHEBI:16480"/>
        <dbReference type="ChEBI" id="CHEBI:17632"/>
        <dbReference type="ChEBI" id="CHEBI:57540"/>
        <dbReference type="ChEBI" id="CHEBI:57945"/>
        <dbReference type="EC" id="1.14.12.17"/>
    </reaction>
</comment>
<dbReference type="Pfam" id="PF00042">
    <property type="entry name" value="Globin"/>
    <property type="match status" value="1"/>
</dbReference>
<dbReference type="PROSITE" id="PS01033">
    <property type="entry name" value="GLOBIN"/>
    <property type="match status" value="1"/>
</dbReference>
<feature type="site" description="Influences the redox potential of the prosthetic heme and FAD groups" evidence="17">
    <location>
        <position position="90"/>
    </location>
</feature>
<comment type="cofactor">
    <cofactor evidence="17">
        <name>heme b</name>
        <dbReference type="ChEBI" id="CHEBI:60344"/>
    </cofactor>
    <text evidence="17">Binds 1 heme b (iron(II)-protoporphyrin IX) group per subunit.</text>
</comment>
<comment type="catalytic activity">
    <reaction evidence="16 17">
        <text>2 nitric oxide + NADPH + 2 O2 = 2 nitrate + NADP(+) + H(+)</text>
        <dbReference type="Rhea" id="RHEA:19465"/>
        <dbReference type="ChEBI" id="CHEBI:15378"/>
        <dbReference type="ChEBI" id="CHEBI:15379"/>
        <dbReference type="ChEBI" id="CHEBI:16480"/>
        <dbReference type="ChEBI" id="CHEBI:17632"/>
        <dbReference type="ChEBI" id="CHEBI:57783"/>
        <dbReference type="ChEBI" id="CHEBI:58349"/>
        <dbReference type="EC" id="1.14.12.17"/>
    </reaction>
</comment>
<dbReference type="PANTHER" id="PTHR43396:SF3">
    <property type="entry name" value="FLAVOHEMOPROTEIN"/>
    <property type="match status" value="1"/>
</dbReference>
<evidence type="ECO:0000256" key="2">
    <source>
        <dbReference type="ARBA" id="ARBA00008414"/>
    </source>
</evidence>
<dbReference type="InterPro" id="IPR012292">
    <property type="entry name" value="Globin/Proto"/>
</dbReference>
<dbReference type="InterPro" id="IPR023950">
    <property type="entry name" value="Hmp"/>
</dbReference>
<feature type="binding site" evidence="17">
    <location>
        <begin position="211"/>
        <end position="214"/>
    </location>
    <ligand>
        <name>FAD</name>
        <dbReference type="ChEBI" id="CHEBI:57692"/>
    </ligand>
</feature>
<evidence type="ECO:0000256" key="5">
    <source>
        <dbReference type="ARBA" id="ARBA00022617"/>
    </source>
</evidence>
<comment type="domain">
    <text evidence="17">Consists of two distinct domains; an N-terminal heme-containing oxygen-binding domain and a C-terminal reductase domain with binding sites for FAD and NAD(P)H.</text>
</comment>
<dbReference type="CDD" id="cd06184">
    <property type="entry name" value="flavohem_like_fad_nad_binding"/>
    <property type="match status" value="1"/>
</dbReference>
<protein>
    <recommendedName>
        <fullName evidence="17">Flavohemoprotein</fullName>
    </recommendedName>
    <alternativeName>
        <fullName evidence="17">Flavohemoglobin</fullName>
    </alternativeName>
    <alternativeName>
        <fullName evidence="17">Hemoglobin-like protein</fullName>
    </alternativeName>
    <alternativeName>
        <fullName evidence="17">Nitric oxide dioxygenase</fullName>
        <shortName evidence="17">NO oxygenase</shortName>
        <shortName evidence="17">NOD</shortName>
        <ecNumber evidence="17">1.14.12.17</ecNumber>
    </alternativeName>
</protein>
<dbReference type="GO" id="GO:0020037">
    <property type="term" value="F:heme binding"/>
    <property type="evidence" value="ECO:0007669"/>
    <property type="project" value="InterPro"/>
</dbReference>
<dbReference type="AlphaFoldDB" id="A0A356LBT7"/>
<keyword evidence="13 17" id="KW-0520">NAD</keyword>